<proteinExistence type="predicted"/>
<keyword evidence="2" id="KW-1185">Reference proteome</keyword>
<sequence>MSYSASEVNPTDNNCYYDHKGLMHKVSDSTIRTKSTCNRKKSIRVVDILPKALPTSVVFCEYKQDSNNVRKCLSLHDMKALVANSRKIQVSCILKVVWHYNVVSSLNRIDQLDIYSTKDKLGGYVVSCGIEHYEYNPDESDAHRSYGIVYG</sequence>
<dbReference type="EMBL" id="SKCS01000355">
    <property type="protein sequence ID" value="TNN10527.1"/>
    <property type="molecule type" value="Genomic_DNA"/>
</dbReference>
<organism evidence="1 2">
    <name type="scientific">Schistosoma japonicum</name>
    <name type="common">Blood fluke</name>
    <dbReference type="NCBI Taxonomy" id="6182"/>
    <lineage>
        <taxon>Eukaryota</taxon>
        <taxon>Metazoa</taxon>
        <taxon>Spiralia</taxon>
        <taxon>Lophotrochozoa</taxon>
        <taxon>Platyhelminthes</taxon>
        <taxon>Trematoda</taxon>
        <taxon>Digenea</taxon>
        <taxon>Strigeidida</taxon>
        <taxon>Schistosomatoidea</taxon>
        <taxon>Schistosomatidae</taxon>
        <taxon>Schistosoma</taxon>
    </lineage>
</organism>
<protein>
    <submittedName>
        <fullName evidence="1">Uncharacterized protein</fullName>
    </submittedName>
</protein>
<gene>
    <name evidence="1" type="ORF">EWB00_005296</name>
</gene>
<dbReference type="AlphaFoldDB" id="A0A4Z2D1Z2"/>
<accession>A0A4Z2D1Z2</accession>
<reference evidence="1 2" key="1">
    <citation type="submission" date="2019-03" db="EMBL/GenBank/DDBJ databases">
        <title>An improved genome assembly of the fluke Schistosoma japonicum.</title>
        <authorList>
            <person name="Hu W."/>
            <person name="Luo F."/>
            <person name="Yin M."/>
            <person name="Mo X."/>
            <person name="Sun C."/>
            <person name="Wu Q."/>
            <person name="Zhu B."/>
            <person name="Xiang M."/>
            <person name="Wang J."/>
            <person name="Wang Y."/>
            <person name="Zhang T."/>
            <person name="Xu B."/>
            <person name="Zheng H."/>
            <person name="Feng Z."/>
        </authorList>
    </citation>
    <scope>NUCLEOTIDE SEQUENCE [LARGE SCALE GENOMIC DNA]</scope>
    <source>
        <strain evidence="1">HuSjv2</strain>
        <tissue evidence="1">Worms</tissue>
    </source>
</reference>
<name>A0A4Z2D1Z2_SCHJA</name>
<comment type="caution">
    <text evidence="1">The sequence shown here is derived from an EMBL/GenBank/DDBJ whole genome shotgun (WGS) entry which is preliminary data.</text>
</comment>
<evidence type="ECO:0000313" key="1">
    <source>
        <dbReference type="EMBL" id="TNN10527.1"/>
    </source>
</evidence>
<dbReference type="Proteomes" id="UP000311919">
    <property type="component" value="Unassembled WGS sequence"/>
</dbReference>
<evidence type="ECO:0000313" key="2">
    <source>
        <dbReference type="Proteomes" id="UP000311919"/>
    </source>
</evidence>